<proteinExistence type="predicted"/>
<dbReference type="EMBL" id="JBHMFB010000012">
    <property type="protein sequence ID" value="MFB9088909.1"/>
    <property type="molecule type" value="Genomic_DNA"/>
</dbReference>
<protein>
    <submittedName>
        <fullName evidence="2">DUF4345 domain-containing protein</fullName>
    </submittedName>
</protein>
<accession>A0ABV5GCV9</accession>
<evidence type="ECO:0000313" key="2">
    <source>
        <dbReference type="EMBL" id="MFB9088909.1"/>
    </source>
</evidence>
<name>A0ABV5GCV9_9FLAO</name>
<evidence type="ECO:0000256" key="1">
    <source>
        <dbReference type="SAM" id="Phobius"/>
    </source>
</evidence>
<keyword evidence="1" id="KW-0472">Membrane</keyword>
<sequence>MKNIHLIISSLIVLPLGFIYGFQPNLLFDVTINSIDEANIFKAVMGLYLGFSTLWIIGLLKPAFWKTATMSNMIFMLGLAFGRILSMFYDGIPSTIFVIGTIGELVLGLYALYQLQLNRASKKAL</sequence>
<keyword evidence="1" id="KW-1133">Transmembrane helix</keyword>
<organism evidence="2 3">
    <name type="scientific">Flavobacterium paronense</name>
    <dbReference type="NCBI Taxonomy" id="1392775"/>
    <lineage>
        <taxon>Bacteria</taxon>
        <taxon>Pseudomonadati</taxon>
        <taxon>Bacteroidota</taxon>
        <taxon>Flavobacteriia</taxon>
        <taxon>Flavobacteriales</taxon>
        <taxon>Flavobacteriaceae</taxon>
        <taxon>Flavobacterium</taxon>
    </lineage>
</organism>
<feature type="transmembrane region" description="Helical" evidence="1">
    <location>
        <begin position="95"/>
        <end position="113"/>
    </location>
</feature>
<dbReference type="InterPro" id="IPR025597">
    <property type="entry name" value="DUF4345"/>
</dbReference>
<dbReference type="Pfam" id="PF14248">
    <property type="entry name" value="DUF4345"/>
    <property type="match status" value="1"/>
</dbReference>
<keyword evidence="1" id="KW-0812">Transmembrane</keyword>
<dbReference type="Proteomes" id="UP001589576">
    <property type="component" value="Unassembled WGS sequence"/>
</dbReference>
<comment type="caution">
    <text evidence="2">The sequence shown here is derived from an EMBL/GenBank/DDBJ whole genome shotgun (WGS) entry which is preliminary data.</text>
</comment>
<reference evidence="2 3" key="1">
    <citation type="submission" date="2024-09" db="EMBL/GenBank/DDBJ databases">
        <authorList>
            <person name="Sun Q."/>
            <person name="Mori K."/>
        </authorList>
    </citation>
    <scope>NUCLEOTIDE SEQUENCE [LARGE SCALE GENOMIC DNA]</scope>
    <source>
        <strain evidence="2 3">CECT 8460</strain>
    </source>
</reference>
<keyword evidence="3" id="KW-1185">Reference proteome</keyword>
<evidence type="ECO:0000313" key="3">
    <source>
        <dbReference type="Proteomes" id="UP001589576"/>
    </source>
</evidence>
<dbReference type="RefSeq" id="WP_290284342.1">
    <property type="nucleotide sequence ID" value="NZ_JAUFQN010000019.1"/>
</dbReference>
<feature type="transmembrane region" description="Helical" evidence="1">
    <location>
        <begin position="40"/>
        <end position="60"/>
    </location>
</feature>
<feature type="transmembrane region" description="Helical" evidence="1">
    <location>
        <begin position="72"/>
        <end position="89"/>
    </location>
</feature>
<gene>
    <name evidence="2" type="ORF">ACFFUU_04785</name>
</gene>